<evidence type="ECO:0000313" key="3">
    <source>
        <dbReference type="EMBL" id="KAJ3473330.1"/>
    </source>
</evidence>
<dbReference type="EMBL" id="JANAWD010001444">
    <property type="protein sequence ID" value="KAJ3473330.1"/>
    <property type="molecule type" value="Genomic_DNA"/>
</dbReference>
<gene>
    <name evidence="3" type="ORF">NLI96_g13047</name>
</gene>
<keyword evidence="4" id="KW-1185">Reference proteome</keyword>
<evidence type="ECO:0000259" key="2">
    <source>
        <dbReference type="Pfam" id="PF20231"/>
    </source>
</evidence>
<comment type="caution">
    <text evidence="3">The sequence shown here is derived from an EMBL/GenBank/DDBJ whole genome shotgun (WGS) entry which is preliminary data.</text>
</comment>
<dbReference type="Pfam" id="PF20231">
    <property type="entry name" value="DUF6589"/>
    <property type="match status" value="1"/>
</dbReference>
<protein>
    <recommendedName>
        <fullName evidence="2">DUF6589 domain-containing protein</fullName>
    </recommendedName>
</protein>
<dbReference type="InterPro" id="IPR046496">
    <property type="entry name" value="DUF6589"/>
</dbReference>
<feature type="domain" description="DUF6589" evidence="2">
    <location>
        <begin position="401"/>
        <end position="767"/>
    </location>
</feature>
<organism evidence="3 4">
    <name type="scientific">Meripilus lineatus</name>
    <dbReference type="NCBI Taxonomy" id="2056292"/>
    <lineage>
        <taxon>Eukaryota</taxon>
        <taxon>Fungi</taxon>
        <taxon>Dikarya</taxon>
        <taxon>Basidiomycota</taxon>
        <taxon>Agaricomycotina</taxon>
        <taxon>Agaricomycetes</taxon>
        <taxon>Polyporales</taxon>
        <taxon>Meripilaceae</taxon>
        <taxon>Meripilus</taxon>
    </lineage>
</organism>
<dbReference type="Proteomes" id="UP001212997">
    <property type="component" value="Unassembled WGS sequence"/>
</dbReference>
<name>A0AAD5Y725_9APHY</name>
<accession>A0AAD5Y725</accession>
<feature type="region of interest" description="Disordered" evidence="1">
    <location>
        <begin position="156"/>
        <end position="179"/>
    </location>
</feature>
<evidence type="ECO:0000313" key="4">
    <source>
        <dbReference type="Proteomes" id="UP001212997"/>
    </source>
</evidence>
<reference evidence="3" key="1">
    <citation type="submission" date="2022-07" db="EMBL/GenBank/DDBJ databases">
        <title>Genome Sequence of Physisporinus lineatus.</title>
        <authorList>
            <person name="Buettner E."/>
        </authorList>
    </citation>
    <scope>NUCLEOTIDE SEQUENCE</scope>
    <source>
        <strain evidence="3">VT162</strain>
    </source>
</reference>
<sequence>MRKEEEKPVDTAAHLTLRGTAHQVVGQVHATGGRAYARGRIHEEGGMGETGLGDSALKIERKNRRDRTSQLLSALKFNSRTSASVSEWANLLVKNTAAASVSQLAQKGNGWHFSAANAEADQILEFQIEEMAQDFRQQTPDLWSLVCSLLTKGEEDIPMNESVETEEEEEKEDEEDDDEAEYWVDKISDDLLLAIEEPRLEGSSVTQSSAQEVDPIKRLSLTSHQRLRRALIVIKAVTIISICMQSQVQHCNAFQSTMGIFLHSCNAPEKLIKVLSHMGTSISLPSIHHAIRSLSRESHHNVRSLGQTLLAAFAYDNLDIKFNTLISTKDDPGAGLIHLTTGSLFQLDHGVTIEDLRCSKLLWDRSPYNPKATDPRFFDPVATFSHLSCLHPEDPHMSGLTRRGQFNSWCFAQTILKHGPPSLQHLLSSLPDPDPVEMIPITKLHQVPIPAMDINPSTVSGNIKVLETFLSQCGLGDSLAAKVAKMDIVDMSEMVSIVHGDLGCFEKVLSGLKRRSVEFTELERLQFVVFVMGLFHTKMAAADAIWRIVMPIKGGPSRHIEESIFLKLVRQLRPNQWGKIQSSAKFRDQHELINEVGTVLRLDAWRVELQKRGFSTHEEWAKSEPGLSEVREIADTLASQYVEGEGVRVWKLRAEAPSIRDEEHENVLLVHQYLLLYEELSYAFNAGDIGRVETLLPPWISLFRSTGKHKYCTRLLFFMHQLHFVYPEGLRRAIRYNILVNPTGKPHQFRAADWVIELLNLYIKVSHGTTLIVLS</sequence>
<proteinExistence type="predicted"/>
<dbReference type="AlphaFoldDB" id="A0AAD5Y725"/>
<evidence type="ECO:0000256" key="1">
    <source>
        <dbReference type="SAM" id="MobiDB-lite"/>
    </source>
</evidence>
<feature type="compositionally biased region" description="Acidic residues" evidence="1">
    <location>
        <begin position="163"/>
        <end position="179"/>
    </location>
</feature>